<sequence>MFFLAFSCKSQDTSTTSKDNISQIIRDTFTIISVQNPKSHISIDSFETATSKNRKQSSNETHHIWNDLLKAYVSEDGQVDYSGFKKNHTKLLEYFKVLEDYFTESQLNKNEKLAYWINAYNAFTIDLILRHYPIKSIKDIKNPWDQRLWKLKNTWYSLNDIEHTILRKMQEPRIHFAIVCASVSCPNLQNEAFQSSILDKQLTIATTSFLSDTSKNKIEKNHLELSKIFQWFSKDFKQNGGLIDFLNQYVPFEISEKATKRFKTYNWNLNEL</sequence>
<dbReference type="OrthoDB" id="526867at2"/>
<organism evidence="2 3">
    <name type="scientific">Allotamlana fucoidanivorans</name>
    <dbReference type="NCBI Taxonomy" id="2583814"/>
    <lineage>
        <taxon>Bacteria</taxon>
        <taxon>Pseudomonadati</taxon>
        <taxon>Bacteroidota</taxon>
        <taxon>Flavobacteriia</taxon>
        <taxon>Flavobacteriales</taxon>
        <taxon>Flavobacteriaceae</taxon>
        <taxon>Allotamlana</taxon>
    </lineage>
</organism>
<gene>
    <name evidence="2" type="ORF">FGF67_10755</name>
</gene>
<evidence type="ECO:0000259" key="1">
    <source>
        <dbReference type="Pfam" id="PF04784"/>
    </source>
</evidence>
<dbReference type="InterPro" id="IPR006869">
    <property type="entry name" value="DUF547"/>
</dbReference>
<evidence type="ECO:0000313" key="3">
    <source>
        <dbReference type="Proteomes" id="UP000308713"/>
    </source>
</evidence>
<dbReference type="Proteomes" id="UP000308713">
    <property type="component" value="Unassembled WGS sequence"/>
</dbReference>
<comment type="caution">
    <text evidence="2">The sequence shown here is derived from an EMBL/GenBank/DDBJ whole genome shotgun (WGS) entry which is preliminary data.</text>
</comment>
<accession>A0A5C4SKF2</accession>
<keyword evidence="3" id="KW-1185">Reference proteome</keyword>
<evidence type="ECO:0000313" key="2">
    <source>
        <dbReference type="EMBL" id="TNJ43873.1"/>
    </source>
</evidence>
<proteinExistence type="predicted"/>
<feature type="domain" description="DUF547" evidence="1">
    <location>
        <begin position="105"/>
        <end position="210"/>
    </location>
</feature>
<dbReference type="AlphaFoldDB" id="A0A5C4SKF2"/>
<reference evidence="2 3" key="1">
    <citation type="submission" date="2019-05" db="EMBL/GenBank/DDBJ databases">
        <title>Tamlana fucoidanivorans sp. nov., isolated from the surface of algae collected from Fujian province in China.</title>
        <authorList>
            <person name="Li J."/>
        </authorList>
    </citation>
    <scope>NUCLEOTIDE SEQUENCE [LARGE SCALE GENOMIC DNA]</scope>
    <source>
        <strain evidence="2 3">CW2-9</strain>
    </source>
</reference>
<dbReference type="Pfam" id="PF04784">
    <property type="entry name" value="DUF547"/>
    <property type="match status" value="1"/>
</dbReference>
<protein>
    <submittedName>
        <fullName evidence="2">DUF547 domain-containing protein</fullName>
    </submittedName>
</protein>
<dbReference type="EMBL" id="VDCS01000009">
    <property type="protein sequence ID" value="TNJ43873.1"/>
    <property type="molecule type" value="Genomic_DNA"/>
</dbReference>
<dbReference type="PANTHER" id="PTHR46361:SF3">
    <property type="entry name" value="ELECTRON CARRIER_ PROTEIN DISULFIDE OXIDOREDUCTASE"/>
    <property type="match status" value="1"/>
</dbReference>
<dbReference type="PANTHER" id="PTHR46361">
    <property type="entry name" value="ELECTRON CARRIER/ PROTEIN DISULFIDE OXIDOREDUCTASE"/>
    <property type="match status" value="1"/>
</dbReference>
<name>A0A5C4SKF2_9FLAO</name>